<name>A0ABU1THX1_9SPHI</name>
<comment type="caution">
    <text evidence="1">The sequence shown here is derived from an EMBL/GenBank/DDBJ whole genome shotgun (WGS) entry which is preliminary data.</text>
</comment>
<organism evidence="1 2">
    <name type="scientific">Mucilaginibacter pocheonensis</name>
    <dbReference type="NCBI Taxonomy" id="398050"/>
    <lineage>
        <taxon>Bacteria</taxon>
        <taxon>Pseudomonadati</taxon>
        <taxon>Bacteroidota</taxon>
        <taxon>Sphingobacteriia</taxon>
        <taxon>Sphingobacteriales</taxon>
        <taxon>Sphingobacteriaceae</taxon>
        <taxon>Mucilaginibacter</taxon>
    </lineage>
</organism>
<dbReference type="Proteomes" id="UP001247620">
    <property type="component" value="Unassembled WGS sequence"/>
</dbReference>
<reference evidence="1 2" key="1">
    <citation type="submission" date="2023-07" db="EMBL/GenBank/DDBJ databases">
        <title>Sorghum-associated microbial communities from plants grown in Nebraska, USA.</title>
        <authorList>
            <person name="Schachtman D."/>
        </authorList>
    </citation>
    <scope>NUCLEOTIDE SEQUENCE [LARGE SCALE GENOMIC DNA]</scope>
    <source>
        <strain evidence="1 2">3262</strain>
    </source>
</reference>
<accession>A0ABU1THX1</accession>
<evidence type="ECO:0000313" key="2">
    <source>
        <dbReference type="Proteomes" id="UP001247620"/>
    </source>
</evidence>
<gene>
    <name evidence="1" type="ORF">J2W55_004777</name>
</gene>
<keyword evidence="2" id="KW-1185">Reference proteome</keyword>
<proteinExistence type="predicted"/>
<dbReference type="EMBL" id="JAVDUU010000005">
    <property type="protein sequence ID" value="MDR6944909.1"/>
    <property type="molecule type" value="Genomic_DNA"/>
</dbReference>
<evidence type="ECO:0000313" key="1">
    <source>
        <dbReference type="EMBL" id="MDR6944909.1"/>
    </source>
</evidence>
<sequence>MLSYFFVGGLVYCEQKNYFFIQSIELFKSNNLYLLVFNTHLT</sequence>
<protein>
    <submittedName>
        <fullName evidence="1">Uncharacterized protein</fullName>
    </submittedName>
</protein>